<dbReference type="PANTHER" id="PTHR19328:SF75">
    <property type="entry name" value="ALDOSE SUGAR DEHYDROGENASE YLII"/>
    <property type="match status" value="1"/>
</dbReference>
<name>A0A1C7E6Q6_9BACL</name>
<keyword evidence="5" id="KW-1185">Reference proteome</keyword>
<dbReference type="KEGG" id="ppla:BBI15_03650"/>
<feature type="region of interest" description="Disordered" evidence="1">
    <location>
        <begin position="25"/>
        <end position="91"/>
    </location>
</feature>
<dbReference type="EMBL" id="CP016539">
    <property type="protein sequence ID" value="ANU19365.1"/>
    <property type="molecule type" value="Genomic_DNA"/>
</dbReference>
<sequence length="440" mass="48158">MTKSSWSRLMSLTVLSSVLALAACGNEDATEEESANDSDATTEESTVEGATTEESADEGANESAETEPKVTEFEPAFPEQTRAPAVETETELDTEVVVEGLGVSWGMTEFEPNRLLVTQRDAAELLIVNLEDGSVSDPIEGTPEVNNEDQGGLLDVTVAPDFEESRMVFLTFSQDIEGGTVTSVGKGMLSEDETSLEDFEVIFQATPAYEGTLHYGGRIIFDDEDNLFLTTGERSDVESRDRAQELDAYLGKVIHITQDGEPVESNPFVEDEDALDGIFSYGHRNIQGIDYNPATGDLWIVEFGPQAGDELNIIEPGNNYGWPVVSYGLEYSGELVNDGISEHEEQGFVEPRYYWDPTSAPSGMAFYDNDAIPEWENNLFIGGLAPNYIVRVVIEDDIVVGEERLLTDEVQRFRDILVTEDGALIASTDGGLIYKITAAE</sequence>
<dbReference type="InterPro" id="IPR012938">
    <property type="entry name" value="Glc/Sorbosone_DH"/>
</dbReference>
<evidence type="ECO:0000313" key="5">
    <source>
        <dbReference type="Proteomes" id="UP000092650"/>
    </source>
</evidence>
<reference evidence="4" key="1">
    <citation type="submission" date="2016-10" db="EMBL/GenBank/DDBJ databases">
        <authorList>
            <person name="See-Too W.S."/>
        </authorList>
    </citation>
    <scope>NUCLEOTIDE SEQUENCE [LARGE SCALE GENOMIC DNA]</scope>
    <source>
        <strain evidence="4">DSM 23997</strain>
    </source>
</reference>
<protein>
    <submittedName>
        <fullName evidence="4">Glucose dehydrogenase</fullName>
    </submittedName>
</protein>
<accession>A0A1C7E6Q6</accession>
<dbReference type="SUPFAM" id="SSF50952">
    <property type="entry name" value="Soluble quinoprotein glucose dehydrogenase"/>
    <property type="match status" value="1"/>
</dbReference>
<feature type="compositionally biased region" description="Acidic residues" evidence="1">
    <location>
        <begin position="28"/>
        <end position="46"/>
    </location>
</feature>
<keyword evidence="2" id="KW-0732">Signal</keyword>
<dbReference type="RefSeq" id="WP_068869116.1">
    <property type="nucleotide sequence ID" value="NZ_CP016539.2"/>
</dbReference>
<dbReference type="Gene3D" id="2.120.10.30">
    <property type="entry name" value="TolB, C-terminal domain"/>
    <property type="match status" value="1"/>
</dbReference>
<dbReference type="OrthoDB" id="9770043at2"/>
<dbReference type="AlphaFoldDB" id="A0A1C7E6Q6"/>
<evidence type="ECO:0000256" key="2">
    <source>
        <dbReference type="SAM" id="SignalP"/>
    </source>
</evidence>
<dbReference type="Pfam" id="PF07995">
    <property type="entry name" value="GSDH"/>
    <property type="match status" value="1"/>
</dbReference>
<evidence type="ECO:0000259" key="3">
    <source>
        <dbReference type="Pfam" id="PF07995"/>
    </source>
</evidence>
<dbReference type="InterPro" id="IPR011042">
    <property type="entry name" value="6-blade_b-propeller_TolB-like"/>
</dbReference>
<feature type="signal peptide" evidence="2">
    <location>
        <begin position="1"/>
        <end position="22"/>
    </location>
</feature>
<feature type="chain" id="PRO_5008885133" evidence="2">
    <location>
        <begin position="23"/>
        <end position="440"/>
    </location>
</feature>
<proteinExistence type="predicted"/>
<organism evidence="4 5">
    <name type="scientific">Planococcus plakortidis</name>
    <dbReference type="NCBI Taxonomy" id="1038856"/>
    <lineage>
        <taxon>Bacteria</taxon>
        <taxon>Bacillati</taxon>
        <taxon>Bacillota</taxon>
        <taxon>Bacilli</taxon>
        <taxon>Bacillales</taxon>
        <taxon>Caryophanaceae</taxon>
        <taxon>Planococcus</taxon>
    </lineage>
</organism>
<gene>
    <name evidence="4" type="ORF">BBI15_03650</name>
</gene>
<dbReference type="PROSITE" id="PS51257">
    <property type="entry name" value="PROKAR_LIPOPROTEIN"/>
    <property type="match status" value="1"/>
</dbReference>
<evidence type="ECO:0000256" key="1">
    <source>
        <dbReference type="SAM" id="MobiDB-lite"/>
    </source>
</evidence>
<feature type="domain" description="Glucose/Sorbosone dehydrogenase" evidence="3">
    <location>
        <begin position="104"/>
        <end position="430"/>
    </location>
</feature>
<dbReference type="InterPro" id="IPR011041">
    <property type="entry name" value="Quinoprot_gluc/sorb_DH_b-prop"/>
</dbReference>
<evidence type="ECO:0000313" key="4">
    <source>
        <dbReference type="EMBL" id="ANU19365.1"/>
    </source>
</evidence>
<dbReference type="Proteomes" id="UP000092650">
    <property type="component" value="Chromosome"/>
</dbReference>
<dbReference type="PANTHER" id="PTHR19328">
    <property type="entry name" value="HEDGEHOG-INTERACTING PROTEIN"/>
    <property type="match status" value="1"/>
</dbReference>